<proteinExistence type="predicted"/>
<name>A0ACC7PGI1_9PSED</name>
<sequence length="65" mass="6962">METGKVKWFSAQVGCGFITADNGGTVLFVQRKSIQTGAALKKHQKVVFQATEGPSGLQADKVRPL</sequence>
<keyword evidence="2" id="KW-1185">Reference proteome</keyword>
<evidence type="ECO:0000313" key="2">
    <source>
        <dbReference type="Proteomes" id="UP001637618"/>
    </source>
</evidence>
<dbReference type="Proteomes" id="UP001637618">
    <property type="component" value="Unassembled WGS sequence"/>
</dbReference>
<accession>A0ACC7PGI1</accession>
<gene>
    <name evidence="1" type="ORF">OOJ96_13350</name>
</gene>
<evidence type="ECO:0000313" key="1">
    <source>
        <dbReference type="EMBL" id="MFO2478386.1"/>
    </source>
</evidence>
<comment type="caution">
    <text evidence="1">The sequence shown here is derived from an EMBL/GenBank/DDBJ whole genome shotgun (WGS) entry which is preliminary data.</text>
</comment>
<organism evidence="1 2">
    <name type="scientific">Pseudomonas imrae</name>
    <dbReference type="NCBI Taxonomy" id="2992837"/>
    <lineage>
        <taxon>Bacteria</taxon>
        <taxon>Pseudomonadati</taxon>
        <taxon>Pseudomonadota</taxon>
        <taxon>Gammaproteobacteria</taxon>
        <taxon>Pseudomonadales</taxon>
        <taxon>Pseudomonadaceae</taxon>
        <taxon>Pseudomonas</taxon>
    </lineage>
</organism>
<reference evidence="1" key="1">
    <citation type="submission" date="2022-11" db="EMBL/GenBank/DDBJ databases">
        <title>Draft genome sequences of strains of Pseudomonas imrae sp. nov.</title>
        <authorList>
            <person name="Salva Serra F."/>
            <person name="Nimje P."/>
            <person name="Moore E.R.B."/>
            <person name="Marathe N.P."/>
        </authorList>
    </citation>
    <scope>NUCLEOTIDE SEQUENCE</scope>
    <source>
        <strain evidence="1">15FMM2</strain>
    </source>
</reference>
<protein>
    <submittedName>
        <fullName evidence="1">Cold shock domain-containing protein</fullName>
    </submittedName>
</protein>
<dbReference type="EMBL" id="JAPEQY010000009">
    <property type="protein sequence ID" value="MFO2478386.1"/>
    <property type="molecule type" value="Genomic_DNA"/>
</dbReference>